<dbReference type="InterPro" id="IPR006680">
    <property type="entry name" value="Amidohydro-rel"/>
</dbReference>
<evidence type="ECO:0000313" key="3">
    <source>
        <dbReference type="EMBL" id="MBB5423444.1"/>
    </source>
</evidence>
<dbReference type="GO" id="GO:0016787">
    <property type="term" value="F:hydrolase activity"/>
    <property type="evidence" value="ECO:0007669"/>
    <property type="project" value="UniProtKB-KW"/>
</dbReference>
<keyword evidence="3" id="KW-0378">Hydrolase</keyword>
<protein>
    <submittedName>
        <fullName evidence="3">Putative TIM-barrel fold metal-dependent hydrolase</fullName>
    </submittedName>
</protein>
<dbReference type="Proteomes" id="UP000592780">
    <property type="component" value="Unassembled WGS sequence"/>
</dbReference>
<sequence>MHYPFFPSPPFACLIRAPSPQFRAGVVGRENTVDSIRPYVLCAIEAFGIERCMFASNFPVDKPFSRYDAVFNAFKPITKDFSARGQRALFHDNAERVYRL</sequence>
<evidence type="ECO:0000313" key="4">
    <source>
        <dbReference type="Proteomes" id="UP000592780"/>
    </source>
</evidence>
<dbReference type="PANTHER" id="PTHR43569:SF1">
    <property type="entry name" value="BLL3371 PROTEIN"/>
    <property type="match status" value="1"/>
</dbReference>
<dbReference type="InterPro" id="IPR032466">
    <property type="entry name" value="Metal_Hydrolase"/>
</dbReference>
<dbReference type="InterPro" id="IPR052350">
    <property type="entry name" value="Metallo-dep_Lactonases"/>
</dbReference>
<reference evidence="3 4" key="1">
    <citation type="submission" date="2020-08" db="EMBL/GenBank/DDBJ databases">
        <title>Genomic Encyclopedia of Type Strains, Phase IV (KMG-V): Genome sequencing to study the core and pangenomes of soil and plant-associated prokaryotes.</title>
        <authorList>
            <person name="Whitman W."/>
        </authorList>
    </citation>
    <scope>NUCLEOTIDE SEQUENCE [LARGE SCALE GENOMIC DNA]</scope>
    <source>
        <strain evidence="3 4">JPY158</strain>
    </source>
</reference>
<dbReference type="Gene3D" id="3.20.20.140">
    <property type="entry name" value="Metal-dependent hydrolases"/>
    <property type="match status" value="1"/>
</dbReference>
<dbReference type="PANTHER" id="PTHR43569">
    <property type="entry name" value="AMIDOHYDROLASE"/>
    <property type="match status" value="1"/>
</dbReference>
<dbReference type="AlphaFoldDB" id="A0A7W8V561"/>
<feature type="domain" description="Amidohydrolase-related" evidence="2">
    <location>
        <begin position="28"/>
        <end position="100"/>
    </location>
</feature>
<proteinExistence type="inferred from homology"/>
<accession>A0A7W8V561</accession>
<dbReference type="SUPFAM" id="SSF51556">
    <property type="entry name" value="Metallo-dependent hydrolases"/>
    <property type="match status" value="1"/>
</dbReference>
<keyword evidence="4" id="KW-1185">Reference proteome</keyword>
<name>A0A7W8V561_PARAM</name>
<organism evidence="3 4">
    <name type="scientific">Paraburkholderia atlantica</name>
    <dbReference type="NCBI Taxonomy" id="2654982"/>
    <lineage>
        <taxon>Bacteria</taxon>
        <taxon>Pseudomonadati</taxon>
        <taxon>Pseudomonadota</taxon>
        <taxon>Betaproteobacteria</taxon>
        <taxon>Burkholderiales</taxon>
        <taxon>Burkholderiaceae</taxon>
        <taxon>Paraburkholderia</taxon>
    </lineage>
</organism>
<gene>
    <name evidence="3" type="ORF">HDG40_001588</name>
</gene>
<dbReference type="Pfam" id="PF04909">
    <property type="entry name" value="Amidohydro_2"/>
    <property type="match status" value="1"/>
</dbReference>
<dbReference type="EMBL" id="JACHDD010000003">
    <property type="protein sequence ID" value="MBB5423444.1"/>
    <property type="molecule type" value="Genomic_DNA"/>
</dbReference>
<comment type="caution">
    <text evidence="3">The sequence shown here is derived from an EMBL/GenBank/DDBJ whole genome shotgun (WGS) entry which is preliminary data.</text>
</comment>
<evidence type="ECO:0000256" key="1">
    <source>
        <dbReference type="ARBA" id="ARBA00038310"/>
    </source>
</evidence>
<evidence type="ECO:0000259" key="2">
    <source>
        <dbReference type="Pfam" id="PF04909"/>
    </source>
</evidence>
<dbReference type="RefSeq" id="WP_184129136.1">
    <property type="nucleotide sequence ID" value="NZ_JACHDD010000003.1"/>
</dbReference>
<comment type="similarity">
    <text evidence="1">Belongs to the metallo-dependent hydrolases superfamily.</text>
</comment>